<dbReference type="GO" id="GO:0051015">
    <property type="term" value="F:actin filament binding"/>
    <property type="evidence" value="ECO:0007669"/>
    <property type="project" value="TreeGrafter"/>
</dbReference>
<evidence type="ECO:0000313" key="7">
    <source>
        <dbReference type="WBParaSite" id="MCU_006485-RB"/>
    </source>
</evidence>
<dbReference type="InterPro" id="IPR036028">
    <property type="entry name" value="SH3-like_dom_sf"/>
</dbReference>
<dbReference type="Gene3D" id="2.30.30.40">
    <property type="entry name" value="SH3 Domains"/>
    <property type="match status" value="2"/>
</dbReference>
<feature type="domain" description="SH3" evidence="6">
    <location>
        <begin position="331"/>
        <end position="390"/>
    </location>
</feature>
<accession>A0A5K3F9B5</accession>
<evidence type="ECO:0000256" key="4">
    <source>
        <dbReference type="PROSITE-ProRule" id="PRU00192"/>
    </source>
</evidence>
<dbReference type="PROSITE" id="PS51090">
    <property type="entry name" value="CORTACTIN"/>
    <property type="match status" value="3"/>
</dbReference>
<dbReference type="SMART" id="SM00326">
    <property type="entry name" value="SH3"/>
    <property type="match status" value="2"/>
</dbReference>
<feature type="compositionally biased region" description="Basic and acidic residues" evidence="5">
    <location>
        <begin position="110"/>
        <end position="127"/>
    </location>
</feature>
<dbReference type="GO" id="GO:0005884">
    <property type="term" value="C:actin filament"/>
    <property type="evidence" value="ECO:0007669"/>
    <property type="project" value="TreeGrafter"/>
</dbReference>
<sequence>MSEEDDWGITPDYKNVMTEKEQRFGAQAVPGRVGHIDMNELRQNVIKSDAESKKNAVPKASYGYGGAFGVEKDRMDKSAVGADYHSEVAKHSSQQDYAKGFGGRYGVQSDRQDKNAVGYGHHEEVAKHASQTDYAIGFGGKYGVQKDRVDSSSFGYNKQEETNSQPESGKRTDFVSGEHRASELRARFEKLALDQNKPVERPPRPSVGKLKPNIFPQSAPSTAEPKPAPMPTRTPPAAAKPAAEPEPSKSEPATTIAREPSPEPLPRPMPTRRQSESSEDSWSVVEEKEKEKEPEAKPEAPEPEPPRQPEPEPEQPKPAETTDTRTAAAATATTTAVAAFDFTASHDDELSFKEGEKIVDIVKVDTLWWSGRIGDRTGIFPANYVEEVTSPSDITAMALYDFAASQDDELSFKAGDEICDINKFDEAWWSGRIGNRVGIFPANYVSEN</sequence>
<dbReference type="InterPro" id="IPR001452">
    <property type="entry name" value="SH3_domain"/>
</dbReference>
<feature type="compositionally biased region" description="Polar residues" evidence="5">
    <location>
        <begin position="151"/>
        <end position="167"/>
    </location>
</feature>
<feature type="domain" description="SH3" evidence="6">
    <location>
        <begin position="391"/>
        <end position="448"/>
    </location>
</feature>
<evidence type="ECO:0000256" key="1">
    <source>
        <dbReference type="ARBA" id="ARBA00022443"/>
    </source>
</evidence>
<dbReference type="GO" id="GO:0030833">
    <property type="term" value="P:regulation of actin filament polymerization"/>
    <property type="evidence" value="ECO:0007669"/>
    <property type="project" value="TreeGrafter"/>
</dbReference>
<organism evidence="7">
    <name type="scientific">Mesocestoides corti</name>
    <name type="common">Flatworm</name>
    <dbReference type="NCBI Taxonomy" id="53468"/>
    <lineage>
        <taxon>Eukaryota</taxon>
        <taxon>Metazoa</taxon>
        <taxon>Spiralia</taxon>
        <taxon>Lophotrochozoa</taxon>
        <taxon>Platyhelminthes</taxon>
        <taxon>Cestoda</taxon>
        <taxon>Eucestoda</taxon>
        <taxon>Cyclophyllidea</taxon>
        <taxon>Mesocestoididae</taxon>
        <taxon>Mesocestoides</taxon>
    </lineage>
</organism>
<dbReference type="Pfam" id="PF00018">
    <property type="entry name" value="SH3_1"/>
    <property type="match status" value="2"/>
</dbReference>
<keyword evidence="2" id="KW-0597">Phosphoprotein</keyword>
<dbReference type="SUPFAM" id="SSF50044">
    <property type="entry name" value="SH3-domain"/>
    <property type="match status" value="2"/>
</dbReference>
<evidence type="ECO:0000256" key="5">
    <source>
        <dbReference type="SAM" id="MobiDB-lite"/>
    </source>
</evidence>
<dbReference type="AlphaFoldDB" id="A0A5K3F9B5"/>
<feature type="compositionally biased region" description="Low complexity" evidence="5">
    <location>
        <begin position="250"/>
        <end position="259"/>
    </location>
</feature>
<dbReference type="PANTHER" id="PTHR10829:SF23">
    <property type="entry name" value="CORTACTIN, ISOFORM A"/>
    <property type="match status" value="1"/>
</dbReference>
<dbReference type="Pfam" id="PF02218">
    <property type="entry name" value="HS1_rep"/>
    <property type="match status" value="3"/>
</dbReference>
<dbReference type="PRINTS" id="PR00499">
    <property type="entry name" value="P67PHOX"/>
</dbReference>
<dbReference type="WBParaSite" id="MCU_006485-RB">
    <property type="protein sequence ID" value="MCU_006485-RB"/>
    <property type="gene ID" value="MCU_006485"/>
</dbReference>
<feature type="compositionally biased region" description="Basic and acidic residues" evidence="5">
    <location>
        <begin position="285"/>
        <end position="323"/>
    </location>
</feature>
<dbReference type="PROSITE" id="PS50002">
    <property type="entry name" value="SH3"/>
    <property type="match status" value="2"/>
</dbReference>
<proteinExistence type="predicted"/>
<name>A0A5K3F9B5_MESCO</name>
<dbReference type="PANTHER" id="PTHR10829">
    <property type="entry name" value="CORTACTIN AND DREBRIN"/>
    <property type="match status" value="1"/>
</dbReference>
<dbReference type="GO" id="GO:0030864">
    <property type="term" value="C:cortical actin cytoskeleton"/>
    <property type="evidence" value="ECO:0007669"/>
    <property type="project" value="TreeGrafter"/>
</dbReference>
<evidence type="ECO:0000259" key="6">
    <source>
        <dbReference type="PROSITE" id="PS50002"/>
    </source>
</evidence>
<feature type="compositionally biased region" description="Basic and acidic residues" evidence="5">
    <location>
        <begin position="168"/>
        <end position="203"/>
    </location>
</feature>
<keyword evidence="1 4" id="KW-0728">SH3 domain</keyword>
<protein>
    <submittedName>
        <fullName evidence="7">SH3 domain-containing protein</fullName>
    </submittedName>
</protein>
<dbReference type="PRINTS" id="PR00452">
    <property type="entry name" value="SH3DOMAIN"/>
</dbReference>
<feature type="region of interest" description="Disordered" evidence="5">
    <location>
        <begin position="147"/>
        <end position="329"/>
    </location>
</feature>
<evidence type="ECO:0000256" key="3">
    <source>
        <dbReference type="ARBA" id="ARBA00022737"/>
    </source>
</evidence>
<feature type="region of interest" description="Disordered" evidence="5">
    <location>
        <begin position="89"/>
        <end position="132"/>
    </location>
</feature>
<reference evidence="7" key="1">
    <citation type="submission" date="2019-11" db="UniProtKB">
        <authorList>
            <consortium name="WormBaseParasite"/>
        </authorList>
    </citation>
    <scope>IDENTIFICATION</scope>
</reference>
<dbReference type="InterPro" id="IPR003134">
    <property type="entry name" value="Hs1_Cortactin"/>
</dbReference>
<evidence type="ECO:0000256" key="2">
    <source>
        <dbReference type="ARBA" id="ARBA00022553"/>
    </source>
</evidence>
<keyword evidence="3" id="KW-0677">Repeat</keyword>